<dbReference type="Proteomes" id="UP000424673">
    <property type="component" value="Chromosome"/>
</dbReference>
<proteinExistence type="predicted"/>
<dbReference type="Pfam" id="PF18588">
    <property type="entry name" value="WcbI"/>
    <property type="match status" value="1"/>
</dbReference>
<evidence type="ECO:0000259" key="1">
    <source>
        <dbReference type="Pfam" id="PF08885"/>
    </source>
</evidence>
<dbReference type="InterPro" id="IPR014982">
    <property type="entry name" value="GSCFA"/>
</dbReference>
<accession>A0ABX6EKW6</accession>
<evidence type="ECO:0000259" key="2">
    <source>
        <dbReference type="Pfam" id="PF18588"/>
    </source>
</evidence>
<protein>
    <submittedName>
        <fullName evidence="3">GSCFA domain-containing protein</fullName>
    </submittedName>
</protein>
<dbReference type="Gene3D" id="3.40.50.12080">
    <property type="match status" value="1"/>
</dbReference>
<organism evidence="3 4">
    <name type="scientific">Methylocystis rosea</name>
    <dbReference type="NCBI Taxonomy" id="173366"/>
    <lineage>
        <taxon>Bacteria</taxon>
        <taxon>Pseudomonadati</taxon>
        <taxon>Pseudomonadota</taxon>
        <taxon>Alphaproteobacteria</taxon>
        <taxon>Hyphomicrobiales</taxon>
        <taxon>Methylocystaceae</taxon>
        <taxon>Methylocystis</taxon>
    </lineage>
</organism>
<name>A0ABX6EKW6_9HYPH</name>
<evidence type="ECO:0000313" key="4">
    <source>
        <dbReference type="Proteomes" id="UP000424673"/>
    </source>
</evidence>
<sequence length="764" mass="84897">MLPFIKRISRTQSKRSGNGADHEAMQIEHLCAVISGSKFFDREFYLSQVSRATLSGMDPVQHYACLGALAGLDPGPRFSTNAYLSANPDVAASGMNALVHYELYGRAEGRRLPRTDSRDLVKNINAMKIGVVGSCQSAGLANCLSLLLPGHQIEVRNGDADLSDLASTDVILLQSGTEAAFTDNKLNPAAKIIMWPLIIFTGFHPDIVYIDPTIESPTGGWHSSICLASWKFGLSVEATQSLFRKDVFEALGFFSHYEQAKAWLVWHLNQTGFPGESLVAKWCKSGCFMYGMNHPKLHVLADLSEVIVEKLGLEPQLRNPQEYIFDNMLMSASWSVYPPLSKALGLGPSQYRFKEQNPAGWRVGRVHDLASFIRASFEIYETYPQERLVADRLSQPGYMNLKSFVKIGPVVKGDGPLSPYSGLADYQFWRRAIERTPFGRVDPVVAGKFKLKKSDRVATAGSCFAQHISRTLESSGLNYYVAESAPPEMAREDGVAKNYGVFSARFGNLYTARQLLQLFDRAYNRFIPKDCAWTRHDGGWADPFRPTIEPEGFATAQDVEDARIEHFSAVRSMFETLDVFVFTLGLTEGWRSRIDGAVFPLAPGVVAGAMDDQNYEFINFGVAETAGDLNAFIERLRSVNRKSRIILTVSPVPLIATYEDRHVLVSTTYSKSVLRAAAEEVVLQNEDVAYFPSYEIITGAFNRGAYFEDDLRSVRAEGVEHVMSLFLSHYTDTTSIRPETAGSIVAREAEAGMHVVCDEVWMDI</sequence>
<reference evidence="4" key="1">
    <citation type="submission" date="2019-09" db="EMBL/GenBank/DDBJ databases">
        <title>Isolation and complete genome sequencing of Methylocystis species.</title>
        <authorList>
            <person name="Rumah B.L."/>
            <person name="Stead C.E."/>
            <person name="Stevens B.C."/>
            <person name="Minton N.P."/>
            <person name="Grosse-Honebrink A."/>
            <person name="Zhang Y."/>
        </authorList>
    </citation>
    <scope>NUCLEOTIDE SEQUENCE [LARGE SCALE GENOMIC DNA]</scope>
    <source>
        <strain evidence="4">BRCS1</strain>
    </source>
</reference>
<dbReference type="EMBL" id="CP044328">
    <property type="protein sequence ID" value="QGM94552.1"/>
    <property type="molecule type" value="Genomic_DNA"/>
</dbReference>
<reference evidence="3 4" key="2">
    <citation type="journal article" date="2021" name="AMB Express">
        <title>Isolation and characterisation of Methylocystis spp. for poly-3-hydroxybutyrate production using waste methane feedstocks.</title>
        <authorList>
            <person name="Rumah B.L."/>
            <person name="Stead C.E."/>
            <person name="Claxton Stevens B.H."/>
            <person name="Minton N.P."/>
            <person name="Grosse-Honebrink A."/>
            <person name="Zhang Y."/>
        </authorList>
    </citation>
    <scope>NUCLEOTIDE SEQUENCE [LARGE SCALE GENOMIC DNA]</scope>
    <source>
        <strain evidence="3 4">BRCS1</strain>
    </source>
</reference>
<dbReference type="InterPro" id="IPR041307">
    <property type="entry name" value="WcbI"/>
</dbReference>
<keyword evidence="4" id="KW-1185">Reference proteome</keyword>
<gene>
    <name evidence="3" type="ORF">F7D13_11250</name>
</gene>
<evidence type="ECO:0000313" key="3">
    <source>
        <dbReference type="EMBL" id="QGM94552.1"/>
    </source>
</evidence>
<dbReference type="Pfam" id="PF08885">
    <property type="entry name" value="GSCFA"/>
    <property type="match status" value="1"/>
</dbReference>
<feature type="domain" description="Polysaccharide biosynthesis enzyme WcbI" evidence="2">
    <location>
        <begin position="129"/>
        <end position="315"/>
    </location>
</feature>
<feature type="domain" description="GSCFA" evidence="1">
    <location>
        <begin position="456"/>
        <end position="726"/>
    </location>
</feature>